<name>A0A842HQX0_9SPHN</name>
<evidence type="ECO:0000256" key="1">
    <source>
        <dbReference type="SAM" id="Phobius"/>
    </source>
</evidence>
<keyword evidence="1" id="KW-0812">Transmembrane</keyword>
<proteinExistence type="predicted"/>
<feature type="transmembrane region" description="Helical" evidence="1">
    <location>
        <begin position="347"/>
        <end position="368"/>
    </location>
</feature>
<feature type="transmembrane region" description="Helical" evidence="1">
    <location>
        <begin position="235"/>
        <end position="254"/>
    </location>
</feature>
<comment type="caution">
    <text evidence="2">The sequence shown here is derived from an EMBL/GenBank/DDBJ whole genome shotgun (WGS) entry which is preliminary data.</text>
</comment>
<feature type="transmembrane region" description="Helical" evidence="1">
    <location>
        <begin position="400"/>
        <end position="419"/>
    </location>
</feature>
<feature type="transmembrane region" description="Helical" evidence="1">
    <location>
        <begin position="375"/>
        <end position="394"/>
    </location>
</feature>
<feature type="transmembrane region" description="Helical" evidence="1">
    <location>
        <begin position="198"/>
        <end position="223"/>
    </location>
</feature>
<feature type="transmembrane region" description="Helical" evidence="1">
    <location>
        <begin position="266"/>
        <end position="284"/>
    </location>
</feature>
<dbReference type="RefSeq" id="WP_185799469.1">
    <property type="nucleotide sequence ID" value="NZ_JACJVJ010000001.1"/>
</dbReference>
<dbReference type="Proteomes" id="UP000564378">
    <property type="component" value="Unassembled WGS sequence"/>
</dbReference>
<evidence type="ECO:0000313" key="3">
    <source>
        <dbReference type="Proteomes" id="UP000564378"/>
    </source>
</evidence>
<feature type="transmembrane region" description="Helical" evidence="1">
    <location>
        <begin position="291"/>
        <end position="311"/>
    </location>
</feature>
<accession>A0A842HQX0</accession>
<feature type="transmembrane region" description="Helical" evidence="1">
    <location>
        <begin position="431"/>
        <end position="453"/>
    </location>
</feature>
<organism evidence="2 3">
    <name type="scientific">Parasphingopyxis marina</name>
    <dbReference type="NCBI Taxonomy" id="2761622"/>
    <lineage>
        <taxon>Bacteria</taxon>
        <taxon>Pseudomonadati</taxon>
        <taxon>Pseudomonadota</taxon>
        <taxon>Alphaproteobacteria</taxon>
        <taxon>Sphingomonadales</taxon>
        <taxon>Sphingomonadaceae</taxon>
        <taxon>Parasphingopyxis</taxon>
    </lineage>
</organism>
<keyword evidence="1" id="KW-1133">Transmembrane helix</keyword>
<feature type="transmembrane region" description="Helical" evidence="1">
    <location>
        <begin position="18"/>
        <end position="38"/>
    </location>
</feature>
<evidence type="ECO:0000313" key="2">
    <source>
        <dbReference type="EMBL" id="MBC2776158.1"/>
    </source>
</evidence>
<dbReference type="EMBL" id="JACJVJ010000001">
    <property type="protein sequence ID" value="MBC2776158.1"/>
    <property type="molecule type" value="Genomic_DNA"/>
</dbReference>
<keyword evidence="3" id="KW-1185">Reference proteome</keyword>
<dbReference type="AlphaFoldDB" id="A0A842HQX0"/>
<gene>
    <name evidence="2" type="ORF">H6P80_00860</name>
</gene>
<feature type="transmembrane region" description="Helical" evidence="1">
    <location>
        <begin position="140"/>
        <end position="160"/>
    </location>
</feature>
<keyword evidence="1" id="KW-0472">Membrane</keyword>
<sequence>MSEQKIDLKDSRWLNDRWLLCTLAVWLLVATLMIAARLPGIEALALGDTDDNLRLAQVRAMLGGQPWFDLTQYRLAPPAGADIHWSHLPDLPIAGLILLLEPLLGHDGAERWAVGLAPLIPFAIGLVAIALTARRLIAPIAWTLALLATLCAGILMPMWMPLRIDHHGWQLALLAVAIAGLADPKPARGGTTSGLATALSLTIGLEMLAFLALIGAATALFWVRDRAHAPRIAGYGAALGGGSALGFALFASAANRAPVCDALSPVWLSAVAAAGGALVLLSLLRTENWRIRFALAAAAGAILAIGFALLWPHCLGRPEGVSPELQSLWLDNVQEARPIYRQGWRKALLIVSLPLSGLAGYAIALIGARRAPEKFLPWLALAAMALASVALLFWQVRTAPAAQLLAIPGAAILGGWLLPRFRASQQMLVRVFGSVAAIALMTGLYAVIPIAAFPEPPGEDETHADASGETLACSSREALAPIAALPASTILTQIDFGPRLIVMTPHNAIAGPYHRNGEAMLDIFDAFRGDEARLRETVQRYDVGYVLICPDMGGDWLYGEEDEASMFYRMRASRAPAWLEPVSLPEDSPFLLWRVAR</sequence>
<reference evidence="2 3" key="1">
    <citation type="submission" date="2020-08" db="EMBL/GenBank/DDBJ databases">
        <title>Draft genome sequence of Parasphingopyxis sp. GrpM-11.</title>
        <authorList>
            <person name="Oh J."/>
            <person name="Roh D.-H."/>
        </authorList>
    </citation>
    <scope>NUCLEOTIDE SEQUENCE [LARGE SCALE GENOMIC DNA]</scope>
    <source>
        <strain evidence="2 3">GrpM-11</strain>
    </source>
</reference>
<protein>
    <submittedName>
        <fullName evidence="2">AcrB/AcrD/AcrF family protein</fullName>
    </submittedName>
</protein>
<feature type="transmembrane region" description="Helical" evidence="1">
    <location>
        <begin position="112"/>
        <end position="133"/>
    </location>
</feature>